<feature type="chain" id="PRO_5014753348" evidence="1">
    <location>
        <begin position="21"/>
        <end position="71"/>
    </location>
</feature>
<reference evidence="2" key="1">
    <citation type="submission" date="2018-01" db="EMBL/GenBank/DDBJ databases">
        <title>An insight into the sialome of Amazonian anophelines.</title>
        <authorList>
            <person name="Ribeiro J.M."/>
            <person name="Scarpassa V."/>
            <person name="Calvo E."/>
        </authorList>
    </citation>
    <scope>NUCLEOTIDE SEQUENCE</scope>
</reference>
<evidence type="ECO:0000313" key="2">
    <source>
        <dbReference type="EMBL" id="MBW73120.1"/>
    </source>
</evidence>
<protein>
    <submittedName>
        <fullName evidence="2">Putative secreted protein</fullName>
    </submittedName>
</protein>
<dbReference type="EMBL" id="GGFL01008942">
    <property type="protein sequence ID" value="MBW73120.1"/>
    <property type="molecule type" value="Transcribed_RNA"/>
</dbReference>
<sequence length="71" mass="7342">MVMKMVLMVVVANADANANAAATAGVVVVVADGARSRPFLQLQPPVRGGGTIALRVVRVLRGRQPSSQSSK</sequence>
<feature type="signal peptide" evidence="1">
    <location>
        <begin position="1"/>
        <end position="20"/>
    </location>
</feature>
<dbReference type="AlphaFoldDB" id="A0A2M4D6B2"/>
<keyword evidence="1" id="KW-0732">Signal</keyword>
<accession>A0A2M4D6B2</accession>
<evidence type="ECO:0000256" key="1">
    <source>
        <dbReference type="SAM" id="SignalP"/>
    </source>
</evidence>
<name>A0A2M4D6B2_ANODA</name>
<proteinExistence type="predicted"/>
<organism evidence="2">
    <name type="scientific">Anopheles darlingi</name>
    <name type="common">Mosquito</name>
    <dbReference type="NCBI Taxonomy" id="43151"/>
    <lineage>
        <taxon>Eukaryota</taxon>
        <taxon>Metazoa</taxon>
        <taxon>Ecdysozoa</taxon>
        <taxon>Arthropoda</taxon>
        <taxon>Hexapoda</taxon>
        <taxon>Insecta</taxon>
        <taxon>Pterygota</taxon>
        <taxon>Neoptera</taxon>
        <taxon>Endopterygota</taxon>
        <taxon>Diptera</taxon>
        <taxon>Nematocera</taxon>
        <taxon>Culicoidea</taxon>
        <taxon>Culicidae</taxon>
        <taxon>Anophelinae</taxon>
        <taxon>Anopheles</taxon>
    </lineage>
</organism>